<dbReference type="SUPFAM" id="SSF52833">
    <property type="entry name" value="Thioredoxin-like"/>
    <property type="match status" value="1"/>
</dbReference>
<organism evidence="2">
    <name type="scientific">hydrothermal vent metagenome</name>
    <dbReference type="NCBI Taxonomy" id="652676"/>
    <lineage>
        <taxon>unclassified sequences</taxon>
        <taxon>metagenomes</taxon>
        <taxon>ecological metagenomes</taxon>
    </lineage>
</organism>
<sequence length="171" mass="19221">MLNQNLKPLLVIVFLIAAWLNMTAVQAESYGKPVQVKLSTDLYQDAQLAREKGVPIVVMFSQDGCGYCGIIREQFLKPMLRSGDYKNKAIIREVKIDTFEDVRDFNGKQVPSDELSTIHRAYLTPTVVVFDSNGKAHHRILGVVNEHYYGGELDDAIDMAYSQINRVAANN</sequence>
<evidence type="ECO:0000313" key="2">
    <source>
        <dbReference type="EMBL" id="VAW91379.1"/>
    </source>
</evidence>
<dbReference type="EMBL" id="UOFT01000009">
    <property type="protein sequence ID" value="VAW91379.1"/>
    <property type="molecule type" value="Genomic_DNA"/>
</dbReference>
<dbReference type="InterPro" id="IPR012336">
    <property type="entry name" value="Thioredoxin-like_fold"/>
</dbReference>
<proteinExistence type="predicted"/>
<protein>
    <recommendedName>
        <fullName evidence="1">Thioredoxin-like fold domain-containing protein</fullName>
    </recommendedName>
</protein>
<dbReference type="AlphaFoldDB" id="A0A3B0ZZJ1"/>
<name>A0A3B0ZZJ1_9ZZZZ</name>
<dbReference type="Pfam" id="PF13098">
    <property type="entry name" value="Thioredoxin_2"/>
    <property type="match status" value="1"/>
</dbReference>
<reference evidence="2" key="1">
    <citation type="submission" date="2018-06" db="EMBL/GenBank/DDBJ databases">
        <authorList>
            <person name="Zhirakovskaya E."/>
        </authorList>
    </citation>
    <scope>NUCLEOTIDE SEQUENCE</scope>
</reference>
<evidence type="ECO:0000259" key="1">
    <source>
        <dbReference type="Pfam" id="PF13098"/>
    </source>
</evidence>
<gene>
    <name evidence="2" type="ORF">MNBD_GAMMA23-1057</name>
</gene>
<accession>A0A3B0ZZJ1</accession>
<feature type="domain" description="Thioredoxin-like fold" evidence="1">
    <location>
        <begin position="49"/>
        <end position="146"/>
    </location>
</feature>
<dbReference type="InterPro" id="IPR017937">
    <property type="entry name" value="Thioredoxin_CS"/>
</dbReference>
<dbReference type="PROSITE" id="PS00194">
    <property type="entry name" value="THIOREDOXIN_1"/>
    <property type="match status" value="1"/>
</dbReference>
<dbReference type="InterPro" id="IPR036249">
    <property type="entry name" value="Thioredoxin-like_sf"/>
</dbReference>
<dbReference type="Gene3D" id="3.40.30.10">
    <property type="entry name" value="Glutaredoxin"/>
    <property type="match status" value="1"/>
</dbReference>